<reference evidence="2" key="1">
    <citation type="submission" date="2021-11" db="EMBL/GenBank/DDBJ databases">
        <authorList>
            <person name="Qingchun L."/>
            <person name="Dong Z."/>
            <person name="Zongwei Q."/>
            <person name="Jia Z."/>
            <person name="Duotao L."/>
        </authorList>
    </citation>
    <scope>NUCLEOTIDE SEQUENCE</scope>
    <source>
        <strain evidence="2">WLY-B-L2</strain>
    </source>
</reference>
<name>A0ABS8N4B5_9CLOT</name>
<dbReference type="Proteomes" id="UP001165422">
    <property type="component" value="Unassembled WGS sequence"/>
</dbReference>
<dbReference type="InterPro" id="IPR025587">
    <property type="entry name" value="DUF4351"/>
</dbReference>
<protein>
    <submittedName>
        <fullName evidence="2">DUF4351 domain-containing protein</fullName>
    </submittedName>
</protein>
<sequence>MGMPKISESNMEFLLDMMKKFELDKKLEQKGKEEGREEGRKEKAELLIEQLRKKFNGLPENYEDKIENFSNDKIKAIGVDIFDIEKIEDLERYF</sequence>
<keyword evidence="3" id="KW-1185">Reference proteome</keyword>
<feature type="domain" description="DUF4351" evidence="1">
    <location>
        <begin position="34"/>
        <end position="94"/>
    </location>
</feature>
<organism evidence="2 3">
    <name type="scientific">Clostridium aromativorans</name>
    <dbReference type="NCBI Taxonomy" id="2836848"/>
    <lineage>
        <taxon>Bacteria</taxon>
        <taxon>Bacillati</taxon>
        <taxon>Bacillota</taxon>
        <taxon>Clostridia</taxon>
        <taxon>Eubacteriales</taxon>
        <taxon>Clostridiaceae</taxon>
        <taxon>Clostridium</taxon>
    </lineage>
</organism>
<evidence type="ECO:0000313" key="3">
    <source>
        <dbReference type="Proteomes" id="UP001165422"/>
    </source>
</evidence>
<accession>A0ABS8N4B5</accession>
<dbReference type="EMBL" id="JAJJPB010000002">
    <property type="protein sequence ID" value="MCC9293930.1"/>
    <property type="molecule type" value="Genomic_DNA"/>
</dbReference>
<proteinExistence type="predicted"/>
<comment type="caution">
    <text evidence="2">The sequence shown here is derived from an EMBL/GenBank/DDBJ whole genome shotgun (WGS) entry which is preliminary data.</text>
</comment>
<evidence type="ECO:0000259" key="1">
    <source>
        <dbReference type="Pfam" id="PF14261"/>
    </source>
</evidence>
<gene>
    <name evidence="2" type="ORF">LN736_03480</name>
</gene>
<dbReference type="RefSeq" id="WP_229980864.1">
    <property type="nucleotide sequence ID" value="NZ_JAJJPB010000002.1"/>
</dbReference>
<dbReference type="Pfam" id="PF14261">
    <property type="entry name" value="DUF4351"/>
    <property type="match status" value="1"/>
</dbReference>
<evidence type="ECO:0000313" key="2">
    <source>
        <dbReference type="EMBL" id="MCC9293930.1"/>
    </source>
</evidence>